<name>B3FJR1_BP201</name>
<dbReference type="RefSeq" id="YP_001957122.1">
    <property type="nucleotide sequence ID" value="NC_010821.1"/>
</dbReference>
<evidence type="ECO:0000313" key="2">
    <source>
        <dbReference type="Proteomes" id="UP000002421"/>
    </source>
</evidence>
<keyword evidence="2" id="KW-1185">Reference proteome</keyword>
<organismHost>
    <name type="scientific">Pseudomonas chlororaphis</name>
    <dbReference type="NCBI Taxonomy" id="587753"/>
</organismHost>
<proteinExistence type="predicted"/>
<protein>
    <submittedName>
        <fullName evidence="1">Uncharacterized protein</fullName>
    </submittedName>
</protein>
<accession>B3FJR1</accession>
<dbReference type="KEGG" id="vg:6372424"/>
<dbReference type="EMBL" id="EU197055">
    <property type="protein sequence ID" value="ABY63226.1"/>
    <property type="molecule type" value="Genomic_DNA"/>
</dbReference>
<evidence type="ECO:0000313" key="1">
    <source>
        <dbReference type="EMBL" id="ABY63226.1"/>
    </source>
</evidence>
<reference evidence="1 2" key="1">
    <citation type="journal article" date="2008" name="Virology">
        <title>Characterization of Pseudomonas chlororaphis myovirus 201varphi2-1 via genomic sequencing, mass spectrometry, and electron microscopy.</title>
        <authorList>
            <person name="Thomas J.A."/>
            <person name="Rolando M.R."/>
            <person name="Carroll C.A."/>
            <person name="Shen P.S."/>
            <person name="Belnap D.M."/>
            <person name="Weintraub S.T."/>
            <person name="Serwer P."/>
            <person name="Hardies S.C."/>
        </authorList>
    </citation>
    <scope>NUCLEOTIDE SEQUENCE</scope>
</reference>
<dbReference type="Proteomes" id="UP000002421">
    <property type="component" value="Segment"/>
</dbReference>
<sequence length="64" mass="7041">MKRARLKEAIVNVVLDIPITLAPAGAEVTILEDNGSNYEVAYYGGESPSTTFYVRPNQVELINE</sequence>
<organism evidence="1 2">
    <name type="scientific">Pseudomonas phage 201phi2-1</name>
    <name type="common">Pseudomonas chlororaphis phage 201phi2-1</name>
    <dbReference type="NCBI Taxonomy" id="198110"/>
    <lineage>
        <taxon>Viruses</taxon>
        <taxon>Duplodnaviria</taxon>
        <taxon>Heunggongvirae</taxon>
        <taxon>Uroviricota</taxon>
        <taxon>Caudoviricetes</taxon>
        <taxon>Chimalliviridae</taxon>
        <taxon>Serwervirus</taxon>
        <taxon>Serwervirus 201phi21</taxon>
    </lineage>
</organism>
<gene>
    <name evidence="1" type="ORF">201phi2-1p402</name>
</gene>